<sequence length="141" mass="15960">MAGSEVDQDLEVGLEIEDDNHRELEGEHITFVNQNSQIGDAESAQDELRLETEPQEKLIKLPLSRIRGIMKTDPDVKIASQDAVIILAKAAELFIQSVSRDAAERTLRDKKKTVLRKHLDDVLDTKDRYAFLEGVIESFED</sequence>
<dbReference type="InterPro" id="IPR050568">
    <property type="entry name" value="Transcr_DNA_Rep_Reg"/>
</dbReference>
<evidence type="ECO:0000259" key="3">
    <source>
        <dbReference type="Pfam" id="PF00808"/>
    </source>
</evidence>
<dbReference type="Pfam" id="PF00808">
    <property type="entry name" value="CBFD_NFYB_HMF"/>
    <property type="match status" value="1"/>
</dbReference>
<dbReference type="EMBL" id="JAWDGP010002673">
    <property type="protein sequence ID" value="KAK3781007.1"/>
    <property type="molecule type" value="Genomic_DNA"/>
</dbReference>
<protein>
    <recommendedName>
        <fullName evidence="3">Transcription factor CBF/NF-Y/archaeal histone domain-containing protein</fullName>
    </recommendedName>
</protein>
<dbReference type="PANTHER" id="PTHR10252:SF79">
    <property type="entry name" value="DNA POLYMERASE EPSILON SUBUNIT 4"/>
    <property type="match status" value="1"/>
</dbReference>
<accession>A0AAE1DSE1</accession>
<dbReference type="GO" id="GO:0008622">
    <property type="term" value="C:epsilon DNA polymerase complex"/>
    <property type="evidence" value="ECO:0007669"/>
    <property type="project" value="TreeGrafter"/>
</dbReference>
<proteinExistence type="predicted"/>
<dbReference type="PANTHER" id="PTHR10252">
    <property type="entry name" value="HISTONE-LIKE TRANSCRIPTION FACTOR CCAAT-RELATED"/>
    <property type="match status" value="1"/>
</dbReference>
<comment type="caution">
    <text evidence="4">The sequence shown here is derived from an EMBL/GenBank/DDBJ whole genome shotgun (WGS) entry which is preliminary data.</text>
</comment>
<dbReference type="AlphaFoldDB" id="A0AAE1DSE1"/>
<name>A0AAE1DSE1_9GAST</name>
<dbReference type="InterPro" id="IPR009072">
    <property type="entry name" value="Histone-fold"/>
</dbReference>
<dbReference type="GO" id="GO:0046982">
    <property type="term" value="F:protein heterodimerization activity"/>
    <property type="evidence" value="ECO:0007669"/>
    <property type="project" value="InterPro"/>
</dbReference>
<evidence type="ECO:0000313" key="5">
    <source>
        <dbReference type="Proteomes" id="UP001283361"/>
    </source>
</evidence>
<evidence type="ECO:0000256" key="1">
    <source>
        <dbReference type="ARBA" id="ARBA00004123"/>
    </source>
</evidence>
<dbReference type="Proteomes" id="UP001283361">
    <property type="component" value="Unassembled WGS sequence"/>
</dbReference>
<dbReference type="Gene3D" id="1.10.20.10">
    <property type="entry name" value="Histone, subunit A"/>
    <property type="match status" value="1"/>
</dbReference>
<comment type="subcellular location">
    <subcellularLocation>
        <location evidence="1">Nucleus</location>
    </subcellularLocation>
</comment>
<feature type="domain" description="Transcription factor CBF/NF-Y/archaeal histone" evidence="3">
    <location>
        <begin position="60"/>
        <end position="121"/>
    </location>
</feature>
<dbReference type="CDD" id="cd22929">
    <property type="entry name" value="HFD_POLE4-like"/>
    <property type="match status" value="1"/>
</dbReference>
<organism evidence="4 5">
    <name type="scientific">Elysia crispata</name>
    <name type="common">lettuce slug</name>
    <dbReference type="NCBI Taxonomy" id="231223"/>
    <lineage>
        <taxon>Eukaryota</taxon>
        <taxon>Metazoa</taxon>
        <taxon>Spiralia</taxon>
        <taxon>Lophotrochozoa</taxon>
        <taxon>Mollusca</taxon>
        <taxon>Gastropoda</taxon>
        <taxon>Heterobranchia</taxon>
        <taxon>Euthyneura</taxon>
        <taxon>Panpulmonata</taxon>
        <taxon>Sacoglossa</taxon>
        <taxon>Placobranchoidea</taxon>
        <taxon>Plakobranchidae</taxon>
        <taxon>Elysia</taxon>
    </lineage>
</organism>
<keyword evidence="5" id="KW-1185">Reference proteome</keyword>
<evidence type="ECO:0000313" key="4">
    <source>
        <dbReference type="EMBL" id="KAK3781007.1"/>
    </source>
</evidence>
<dbReference type="InterPro" id="IPR003958">
    <property type="entry name" value="CBFA_NFYB_domain"/>
</dbReference>
<evidence type="ECO:0000256" key="2">
    <source>
        <dbReference type="ARBA" id="ARBA00023242"/>
    </source>
</evidence>
<reference evidence="4" key="1">
    <citation type="journal article" date="2023" name="G3 (Bethesda)">
        <title>A reference genome for the long-term kleptoplast-retaining sea slug Elysia crispata morphotype clarki.</title>
        <authorList>
            <person name="Eastman K.E."/>
            <person name="Pendleton A.L."/>
            <person name="Shaikh M.A."/>
            <person name="Suttiyut T."/>
            <person name="Ogas R."/>
            <person name="Tomko P."/>
            <person name="Gavelis G."/>
            <person name="Widhalm J.R."/>
            <person name="Wisecaver J.H."/>
        </authorList>
    </citation>
    <scope>NUCLEOTIDE SEQUENCE</scope>
    <source>
        <strain evidence="4">ECLA1</strain>
    </source>
</reference>
<dbReference type="SUPFAM" id="SSF47113">
    <property type="entry name" value="Histone-fold"/>
    <property type="match status" value="1"/>
</dbReference>
<gene>
    <name evidence="4" type="ORF">RRG08_046311</name>
</gene>
<dbReference type="GO" id="GO:0006261">
    <property type="term" value="P:DNA-templated DNA replication"/>
    <property type="evidence" value="ECO:0007669"/>
    <property type="project" value="TreeGrafter"/>
</dbReference>
<keyword evidence="2" id="KW-0539">Nucleus</keyword>